<keyword evidence="14" id="KW-1185">Reference proteome</keyword>
<dbReference type="InterPro" id="IPR000337">
    <property type="entry name" value="GPCR_3"/>
</dbReference>
<sequence length="800" mass="90773">MMPKNYQHILTLLFVVKEINENPTILPNVTLGLHIFDNNNSPQKTFHGTMGLLSTKHKFVPNYKCDAQNNLITVIGGLVYETSINMATILNAFKIPQLTYGSFVSGMSDKTLLSCLYQMVPNESHQYTGIVRLLLHFKWTWVGLFALDDENGERFLQEVVPMLSQNGICFAFIERTLTNTFYTEILILFFIYLKRFPALLKNKANVFVVYGAFPSMFLLSWLLRGSVLDSPIGKVWVVTAHWDFSSTTSEKYHNIQPFHGAVSITVHSREPLGFRKFLQSVHPSWIKEDGFIRDFWEQTFSCSLKNSSVREGKNIKEGCTEEEKLENLPGPLFEMGMTGHSYSVYNAAHAIAHALHVMYETRLKHRTWVARGKLEPWNPQLWQLHSFLRTISFNNSAGERVRFDENREIFAGFDVTNWKTFSNKSFFRIRVGSLDPHALAGKKLTIQDEIIVWPRTFNQVLPISVCNDKCHPGYSRIKKEGEPFCCYDCIPCPEGKISDQSDMNTCIICPEKCYANSDHDQCLSKVISYLSYDEPLGISLALSASCFALTTVLVLGTFIKHQETPLVKANNRSLTYVLLTSLFLCFLSSLLFIGQPDKVTCLLRQTTFGIVFSVALSSVLAKTATVVLAFMATKPGSKMRKWIGKRIANSIVLSFSFIQIGICTLWLTTSPPFPDMDMHSFHDQIILECNEGSVTLFYCLLGYMGFLAVSSFIVAFFARKLPDSFNEAKFITFSMLVFCSVWLSFIPTYQSTKGKSMVVVEIFSILSSSAGLLGCIFSPKCYIIMMRPKMNNKRSIMRKN</sequence>
<keyword evidence="4 12" id="KW-0812">Transmembrane</keyword>
<evidence type="ECO:0000259" key="13">
    <source>
        <dbReference type="PROSITE" id="PS50259"/>
    </source>
</evidence>
<dbReference type="InterPro" id="IPR001828">
    <property type="entry name" value="ANF_lig-bd_rcpt"/>
</dbReference>
<dbReference type="InterPro" id="IPR004073">
    <property type="entry name" value="GPCR_3_vmron_rcpt_2"/>
</dbReference>
<evidence type="ECO:0000256" key="3">
    <source>
        <dbReference type="ARBA" id="ARBA00022475"/>
    </source>
</evidence>
<evidence type="ECO:0000313" key="15">
    <source>
        <dbReference type="RefSeq" id="XP_054850284.1"/>
    </source>
</evidence>
<gene>
    <name evidence="15" type="primary">LOC129339726</name>
</gene>
<evidence type="ECO:0000256" key="12">
    <source>
        <dbReference type="SAM" id="Phobius"/>
    </source>
</evidence>
<protein>
    <submittedName>
        <fullName evidence="15">Vomeronasal type-2 receptor 26-like</fullName>
    </submittedName>
</protein>
<dbReference type="GO" id="GO:0004930">
    <property type="term" value="F:G protein-coupled receptor activity"/>
    <property type="evidence" value="ECO:0007669"/>
    <property type="project" value="UniProtKB-KW"/>
</dbReference>
<dbReference type="FunFam" id="2.10.50.30:FF:000002">
    <property type="entry name" value="Vomeronasal 2 receptor, h1"/>
    <property type="match status" value="1"/>
</dbReference>
<keyword evidence="3" id="KW-1003">Cell membrane</keyword>
<keyword evidence="10" id="KW-0325">Glycoprotein</keyword>
<keyword evidence="9" id="KW-0675">Receptor</keyword>
<dbReference type="SUPFAM" id="SSF53822">
    <property type="entry name" value="Periplasmic binding protein-like I"/>
    <property type="match status" value="1"/>
</dbReference>
<dbReference type="GeneID" id="129339726"/>
<evidence type="ECO:0000256" key="1">
    <source>
        <dbReference type="ARBA" id="ARBA00004651"/>
    </source>
</evidence>
<keyword evidence="11" id="KW-0807">Transducer</keyword>
<dbReference type="PROSITE" id="PS50259">
    <property type="entry name" value="G_PROTEIN_RECEP_F3_4"/>
    <property type="match status" value="1"/>
</dbReference>
<evidence type="ECO:0000256" key="6">
    <source>
        <dbReference type="ARBA" id="ARBA00022989"/>
    </source>
</evidence>
<evidence type="ECO:0000256" key="4">
    <source>
        <dbReference type="ARBA" id="ARBA00022692"/>
    </source>
</evidence>
<feature type="transmembrane region" description="Helical" evidence="12">
    <location>
        <begin position="606"/>
        <end position="630"/>
    </location>
</feature>
<dbReference type="InterPro" id="IPR017979">
    <property type="entry name" value="GPCR_3_CS"/>
</dbReference>
<dbReference type="GO" id="GO:0005886">
    <property type="term" value="C:plasma membrane"/>
    <property type="evidence" value="ECO:0007669"/>
    <property type="project" value="UniProtKB-SubCell"/>
</dbReference>
<evidence type="ECO:0000256" key="5">
    <source>
        <dbReference type="ARBA" id="ARBA00022729"/>
    </source>
</evidence>
<dbReference type="Pfam" id="PF01094">
    <property type="entry name" value="ANF_receptor"/>
    <property type="match status" value="1"/>
</dbReference>
<feature type="transmembrane region" description="Helical" evidence="12">
    <location>
        <begin position="205"/>
        <end position="223"/>
    </location>
</feature>
<dbReference type="Gene3D" id="2.10.50.30">
    <property type="entry name" value="GPCR, family 3, nine cysteines domain"/>
    <property type="match status" value="1"/>
</dbReference>
<evidence type="ECO:0000256" key="8">
    <source>
        <dbReference type="ARBA" id="ARBA00023136"/>
    </source>
</evidence>
<evidence type="ECO:0000256" key="10">
    <source>
        <dbReference type="ARBA" id="ARBA00023180"/>
    </source>
</evidence>
<dbReference type="Gene3D" id="3.40.50.2300">
    <property type="match status" value="2"/>
</dbReference>
<dbReference type="InterPro" id="IPR011500">
    <property type="entry name" value="GPCR_3_9-Cys_dom"/>
</dbReference>
<feature type="transmembrane region" description="Helical" evidence="12">
    <location>
        <begin position="176"/>
        <end position="193"/>
    </location>
</feature>
<feature type="domain" description="G-protein coupled receptors family 3 profile" evidence="13">
    <location>
        <begin position="536"/>
        <end position="800"/>
    </location>
</feature>
<dbReference type="PANTHER" id="PTHR24061:SF599">
    <property type="entry name" value="G-PROTEIN COUPLED RECEPTORS FAMILY 3 PROFILE DOMAIN-CONTAINING PROTEIN"/>
    <property type="match status" value="1"/>
</dbReference>
<dbReference type="InterPro" id="IPR017978">
    <property type="entry name" value="GPCR_3_C"/>
</dbReference>
<feature type="transmembrane region" description="Helical" evidence="12">
    <location>
        <begin position="730"/>
        <end position="750"/>
    </location>
</feature>
<dbReference type="PRINTS" id="PR00248">
    <property type="entry name" value="GPCRMGR"/>
</dbReference>
<feature type="transmembrane region" description="Helical" evidence="12">
    <location>
        <begin position="695"/>
        <end position="718"/>
    </location>
</feature>
<name>A0AA97K880_EUBMA</name>
<organism evidence="14 15">
    <name type="scientific">Eublepharis macularius</name>
    <name type="common">Leopard gecko</name>
    <name type="synonym">Cyrtodactylus macularius</name>
    <dbReference type="NCBI Taxonomy" id="481883"/>
    <lineage>
        <taxon>Eukaryota</taxon>
        <taxon>Metazoa</taxon>
        <taxon>Chordata</taxon>
        <taxon>Craniata</taxon>
        <taxon>Vertebrata</taxon>
        <taxon>Euteleostomi</taxon>
        <taxon>Lepidosauria</taxon>
        <taxon>Squamata</taxon>
        <taxon>Bifurcata</taxon>
        <taxon>Gekkota</taxon>
        <taxon>Eublepharidae</taxon>
        <taxon>Eublepharinae</taxon>
        <taxon>Eublepharis</taxon>
    </lineage>
</organism>
<dbReference type="InterPro" id="IPR038550">
    <property type="entry name" value="GPCR_3_9-Cys_sf"/>
</dbReference>
<feature type="transmembrane region" description="Helical" evidence="12">
    <location>
        <begin position="762"/>
        <end position="785"/>
    </location>
</feature>
<evidence type="ECO:0000256" key="9">
    <source>
        <dbReference type="ARBA" id="ARBA00023170"/>
    </source>
</evidence>
<evidence type="ECO:0000256" key="7">
    <source>
        <dbReference type="ARBA" id="ARBA00023040"/>
    </source>
</evidence>
<keyword evidence="6 12" id="KW-1133">Transmembrane helix</keyword>
<dbReference type="InterPro" id="IPR028082">
    <property type="entry name" value="Peripla_BP_I"/>
</dbReference>
<keyword evidence="8 12" id="KW-0472">Membrane</keyword>
<reference evidence="15" key="1">
    <citation type="submission" date="2025-08" db="UniProtKB">
        <authorList>
            <consortium name="RefSeq"/>
        </authorList>
    </citation>
    <scope>IDENTIFICATION</scope>
    <source>
        <tissue evidence="15">Blood</tissue>
    </source>
</reference>
<evidence type="ECO:0000256" key="2">
    <source>
        <dbReference type="ARBA" id="ARBA00007242"/>
    </source>
</evidence>
<feature type="transmembrane region" description="Helical" evidence="12">
    <location>
        <begin position="651"/>
        <end position="669"/>
    </location>
</feature>
<comment type="similarity">
    <text evidence="2">Belongs to the G-protein coupled receptor 3 family.</text>
</comment>
<dbReference type="KEGG" id="emc:129339726"/>
<feature type="transmembrane region" description="Helical" evidence="12">
    <location>
        <begin position="536"/>
        <end position="555"/>
    </location>
</feature>
<dbReference type="CDD" id="cd15283">
    <property type="entry name" value="7tmC_V2R_pheromone"/>
    <property type="match status" value="1"/>
</dbReference>
<comment type="subcellular location">
    <subcellularLocation>
        <location evidence="1">Cell membrane</location>
        <topology evidence="1">Multi-pass membrane protein</topology>
    </subcellularLocation>
</comment>
<evidence type="ECO:0000256" key="11">
    <source>
        <dbReference type="ARBA" id="ARBA00023224"/>
    </source>
</evidence>
<proteinExistence type="inferred from homology"/>
<dbReference type="AlphaFoldDB" id="A0AA97K880"/>
<dbReference type="PRINTS" id="PR01535">
    <property type="entry name" value="VOMERONASL2R"/>
</dbReference>
<dbReference type="RefSeq" id="XP_054850284.1">
    <property type="nucleotide sequence ID" value="XM_054994309.1"/>
</dbReference>
<dbReference type="InterPro" id="IPR000068">
    <property type="entry name" value="GPCR_3_Ca_sens_rcpt-rel"/>
</dbReference>
<dbReference type="Pfam" id="PF00003">
    <property type="entry name" value="7tm_3"/>
    <property type="match status" value="1"/>
</dbReference>
<keyword evidence="5" id="KW-0732">Signal</keyword>
<accession>A0AA97K880</accession>
<keyword evidence="7" id="KW-0297">G-protein coupled receptor</keyword>
<dbReference type="Proteomes" id="UP001190640">
    <property type="component" value="Chromosome 12"/>
</dbReference>
<feature type="transmembrane region" description="Helical" evidence="12">
    <location>
        <begin position="576"/>
        <end position="594"/>
    </location>
</feature>
<dbReference type="PROSITE" id="PS00981">
    <property type="entry name" value="G_PROTEIN_RECEP_F3_3"/>
    <property type="match status" value="1"/>
</dbReference>
<dbReference type="PANTHER" id="PTHR24061">
    <property type="entry name" value="CALCIUM-SENSING RECEPTOR-RELATED"/>
    <property type="match status" value="1"/>
</dbReference>
<dbReference type="FunFam" id="3.40.50.2300:FF:000024">
    <property type="entry name" value="Vomeronasal 2, receptor 73"/>
    <property type="match status" value="1"/>
</dbReference>
<evidence type="ECO:0000313" key="14">
    <source>
        <dbReference type="Proteomes" id="UP001190640"/>
    </source>
</evidence>
<dbReference type="Pfam" id="PF07562">
    <property type="entry name" value="NCD3G"/>
    <property type="match status" value="1"/>
</dbReference>